<keyword evidence="2" id="KW-1185">Reference proteome</keyword>
<name>A0A7Y9RTR4_9ACTN</name>
<dbReference type="EMBL" id="JACCAC010000001">
    <property type="protein sequence ID" value="NYG53979.1"/>
    <property type="molecule type" value="Genomic_DNA"/>
</dbReference>
<sequence length="101" mass="9586">MSLASVLLLVACGAAAVGGLLHARRVAASAADLAALAGAVAHRDGADGCAAAGRVVAANGAALRDCAVLGDDVLVTATVPGPEWAGPDVELHATARAGPAP</sequence>
<gene>
    <name evidence="1" type="ORF">BJ989_000283</name>
</gene>
<dbReference type="AlphaFoldDB" id="A0A7Y9RTR4"/>
<accession>A0A7Y9RTR4</accession>
<organism evidence="1 2">
    <name type="scientific">Nocardioides perillae</name>
    <dbReference type="NCBI Taxonomy" id="1119534"/>
    <lineage>
        <taxon>Bacteria</taxon>
        <taxon>Bacillati</taxon>
        <taxon>Actinomycetota</taxon>
        <taxon>Actinomycetes</taxon>
        <taxon>Propionibacteriales</taxon>
        <taxon>Nocardioidaceae</taxon>
        <taxon>Nocardioides</taxon>
    </lineage>
</organism>
<dbReference type="InterPro" id="IPR021202">
    <property type="entry name" value="Rv3654c-like"/>
</dbReference>
<dbReference type="Proteomes" id="UP000544110">
    <property type="component" value="Unassembled WGS sequence"/>
</dbReference>
<proteinExistence type="predicted"/>
<comment type="caution">
    <text evidence="1">The sequence shown here is derived from an EMBL/GenBank/DDBJ whole genome shotgun (WGS) entry which is preliminary data.</text>
</comment>
<dbReference type="NCBIfam" id="TIGR03816">
    <property type="entry name" value="tadE_like_DECH"/>
    <property type="match status" value="1"/>
</dbReference>
<evidence type="ECO:0000313" key="2">
    <source>
        <dbReference type="Proteomes" id="UP000544110"/>
    </source>
</evidence>
<reference evidence="1 2" key="1">
    <citation type="submission" date="2020-07" db="EMBL/GenBank/DDBJ databases">
        <title>Sequencing the genomes of 1000 actinobacteria strains.</title>
        <authorList>
            <person name="Klenk H.-P."/>
        </authorList>
    </citation>
    <scope>NUCLEOTIDE SEQUENCE [LARGE SCALE GENOMIC DNA]</scope>
    <source>
        <strain evidence="1 2">DSM 24552</strain>
    </source>
</reference>
<protein>
    <submittedName>
        <fullName evidence="1">Secretion/DNA translocation related TadE-like protein</fullName>
    </submittedName>
</protein>
<evidence type="ECO:0000313" key="1">
    <source>
        <dbReference type="EMBL" id="NYG53979.1"/>
    </source>
</evidence>